<reference evidence="2 3" key="1">
    <citation type="submission" date="2020-07" db="EMBL/GenBank/DDBJ databases">
        <title>Thermogemmata thermophila gen. nov., sp. nov., a novel moderate thermophilic planctomycete from a Kamchatka hot spring.</title>
        <authorList>
            <person name="Elcheninov A.G."/>
            <person name="Podosokorskaya O.A."/>
            <person name="Kovaleva O.L."/>
            <person name="Novikov A."/>
            <person name="Bonch-Osmolovskaya E.A."/>
            <person name="Toshchakov S.V."/>
            <person name="Kublanov I.V."/>
        </authorList>
    </citation>
    <scope>NUCLEOTIDE SEQUENCE [LARGE SCALE GENOMIC DNA]</scope>
    <source>
        <strain evidence="2 3">2918</strain>
    </source>
</reference>
<organism evidence="2 3">
    <name type="scientific">Thermogemmata fonticola</name>
    <dbReference type="NCBI Taxonomy" id="2755323"/>
    <lineage>
        <taxon>Bacteria</taxon>
        <taxon>Pseudomonadati</taxon>
        <taxon>Planctomycetota</taxon>
        <taxon>Planctomycetia</taxon>
        <taxon>Gemmatales</taxon>
        <taxon>Gemmataceae</taxon>
        <taxon>Thermogemmata</taxon>
    </lineage>
</organism>
<proteinExistence type="predicted"/>
<dbReference type="RefSeq" id="WP_194538475.1">
    <property type="nucleotide sequence ID" value="NZ_JACEFB010000009.1"/>
</dbReference>
<dbReference type="Pfam" id="PF07977">
    <property type="entry name" value="FabA"/>
    <property type="match status" value="1"/>
</dbReference>
<dbReference type="InterPro" id="IPR013114">
    <property type="entry name" value="FabA_FabZ"/>
</dbReference>
<dbReference type="PANTHER" id="PTHR30272:SF1">
    <property type="entry name" value="3-HYDROXYACYL-[ACYL-CARRIER-PROTEIN] DEHYDRATASE"/>
    <property type="match status" value="1"/>
</dbReference>
<dbReference type="InterPro" id="IPR029069">
    <property type="entry name" value="HotDog_dom_sf"/>
</dbReference>
<dbReference type="GO" id="GO:0016829">
    <property type="term" value="F:lyase activity"/>
    <property type="evidence" value="ECO:0007669"/>
    <property type="project" value="UniProtKB-KW"/>
</dbReference>
<sequence length="174" mass="19389">MTVDVQTLESALELIRGLDFAHPIADIEAIRAVNPHRYEFEMLTAIVYVDRQRHRIVGYKDVRADEFWVRGHMPGYPLFPGVLMCEAAAQLAAYYYTSQKIGDAGMLVALGALDEARFVRPVRPGERLVLVGTGLKVHRRLTRFHVLGLVGSERAFETQVSGMPIGPLAQLQGT</sequence>
<evidence type="ECO:0000313" key="3">
    <source>
        <dbReference type="Proteomes" id="UP000542342"/>
    </source>
</evidence>
<evidence type="ECO:0000256" key="1">
    <source>
        <dbReference type="ARBA" id="ARBA00023239"/>
    </source>
</evidence>
<keyword evidence="1" id="KW-0456">Lyase</keyword>
<dbReference type="EMBL" id="JACEFB010000009">
    <property type="protein sequence ID" value="MBA2226924.1"/>
    <property type="molecule type" value="Genomic_DNA"/>
</dbReference>
<keyword evidence="3" id="KW-1185">Reference proteome</keyword>
<dbReference type="AlphaFoldDB" id="A0A7V8VF79"/>
<dbReference type="Proteomes" id="UP000542342">
    <property type="component" value="Unassembled WGS sequence"/>
</dbReference>
<evidence type="ECO:0000313" key="2">
    <source>
        <dbReference type="EMBL" id="MBA2226924.1"/>
    </source>
</evidence>
<comment type="caution">
    <text evidence="2">The sequence shown here is derived from an EMBL/GenBank/DDBJ whole genome shotgun (WGS) entry which is preliminary data.</text>
</comment>
<dbReference type="Gene3D" id="3.10.129.10">
    <property type="entry name" value="Hotdog Thioesterase"/>
    <property type="match status" value="1"/>
</dbReference>
<dbReference type="PANTHER" id="PTHR30272">
    <property type="entry name" value="3-HYDROXYACYL-[ACYL-CARRIER-PROTEIN] DEHYDRATASE"/>
    <property type="match status" value="1"/>
</dbReference>
<gene>
    <name evidence="2" type="ORF">H0921_12195</name>
</gene>
<protein>
    <submittedName>
        <fullName evidence="2">Beta-hydroxyacyl-ACP dehydratase</fullName>
    </submittedName>
</protein>
<name>A0A7V8VF79_9BACT</name>
<dbReference type="SUPFAM" id="SSF54637">
    <property type="entry name" value="Thioesterase/thiol ester dehydrase-isomerase"/>
    <property type="match status" value="1"/>
</dbReference>
<accession>A0A7V8VF79</accession>